<dbReference type="Proteomes" id="UP001170310">
    <property type="component" value="Unassembled WGS sequence"/>
</dbReference>
<reference evidence="1" key="1">
    <citation type="submission" date="2023-07" db="EMBL/GenBank/DDBJ databases">
        <title>Genome content predicts the carbon catabolic preferences of heterotrophic bacteria.</title>
        <authorList>
            <person name="Gralka M."/>
        </authorList>
    </citation>
    <scope>NUCLEOTIDE SEQUENCE</scope>
    <source>
        <strain evidence="1">E2R20</strain>
    </source>
</reference>
<comment type="caution">
    <text evidence="1">The sequence shown here is derived from an EMBL/GenBank/DDBJ whole genome shotgun (WGS) entry which is preliminary data.</text>
</comment>
<accession>A0AAW7YRZ0</accession>
<dbReference type="Gene3D" id="2.60.40.3010">
    <property type="match status" value="1"/>
</dbReference>
<feature type="non-terminal residue" evidence="1">
    <location>
        <position position="102"/>
    </location>
</feature>
<gene>
    <name evidence="1" type="ORF">Q4528_12965</name>
</gene>
<keyword evidence="2" id="KW-1185">Reference proteome</keyword>
<protein>
    <submittedName>
        <fullName evidence="1">Uncharacterized protein</fullName>
    </submittedName>
</protein>
<sequence>MAWHQLSGIDVELDNTQASILRFNAPSVNAKQVLTFAFTARSQAGKQYSDSLVVTVLNINQAPTIELASEMAVAEQQSVLINPLVTDADNHTLDIQWRQILL</sequence>
<dbReference type="EMBL" id="JAUOQO010000103">
    <property type="protein sequence ID" value="MDO6575020.1"/>
    <property type="molecule type" value="Genomic_DNA"/>
</dbReference>
<proteinExistence type="predicted"/>
<evidence type="ECO:0000313" key="1">
    <source>
        <dbReference type="EMBL" id="MDO6575020.1"/>
    </source>
</evidence>
<organism evidence="1 2">
    <name type="scientific">Staphylococcus pasteuri_A</name>
    <dbReference type="NCBI Taxonomy" id="3062664"/>
    <lineage>
        <taxon>Bacteria</taxon>
        <taxon>Bacillati</taxon>
        <taxon>Bacillota</taxon>
        <taxon>Bacilli</taxon>
        <taxon>Bacillales</taxon>
        <taxon>Staphylococcaceae</taxon>
        <taxon>Staphylococcus</taxon>
    </lineage>
</organism>
<evidence type="ECO:0000313" key="2">
    <source>
        <dbReference type="Proteomes" id="UP001170310"/>
    </source>
</evidence>
<name>A0AAW7YRZ0_9STAP</name>
<dbReference type="AlphaFoldDB" id="A0AAW7YRZ0"/>